<dbReference type="GO" id="GO:0016706">
    <property type="term" value="F:2-oxoglutarate-dependent dioxygenase activity"/>
    <property type="evidence" value="ECO:0007669"/>
    <property type="project" value="UniProtKB-ARBA"/>
</dbReference>
<dbReference type="EMBL" id="JACGWK010000016">
    <property type="protein sequence ID" value="KAL0311418.1"/>
    <property type="molecule type" value="Genomic_DNA"/>
</dbReference>
<dbReference type="GO" id="GO:0002238">
    <property type="term" value="P:response to molecule of fungal origin"/>
    <property type="evidence" value="ECO:0007669"/>
    <property type="project" value="UniProtKB-ARBA"/>
</dbReference>
<protein>
    <submittedName>
        <fullName evidence="5">2-oxoglutarate-dependent dioxygenase DAO</fullName>
    </submittedName>
</protein>
<dbReference type="Pfam" id="PF14226">
    <property type="entry name" value="DIOX_N"/>
    <property type="match status" value="1"/>
</dbReference>
<evidence type="ECO:0000259" key="4">
    <source>
        <dbReference type="PROSITE" id="PS51471"/>
    </source>
</evidence>
<dbReference type="AlphaFoldDB" id="A0AAW2KXU1"/>
<evidence type="ECO:0000256" key="3">
    <source>
        <dbReference type="RuleBase" id="RU003682"/>
    </source>
</evidence>
<comment type="caution">
    <text evidence="5">The sequence shown here is derived from an EMBL/GenBank/DDBJ whole genome shotgun (WGS) entry which is preliminary data.</text>
</comment>
<dbReference type="Pfam" id="PF03171">
    <property type="entry name" value="2OG-FeII_Oxy"/>
    <property type="match status" value="1"/>
</dbReference>
<evidence type="ECO:0000256" key="2">
    <source>
        <dbReference type="ARBA" id="ARBA00023004"/>
    </source>
</evidence>
<keyword evidence="5" id="KW-0223">Dioxygenase</keyword>
<dbReference type="InterPro" id="IPR005123">
    <property type="entry name" value="Oxoglu/Fe-dep_dioxygenase_dom"/>
</dbReference>
<reference evidence="5" key="1">
    <citation type="submission" date="2020-06" db="EMBL/GenBank/DDBJ databases">
        <authorList>
            <person name="Li T."/>
            <person name="Hu X."/>
            <person name="Zhang T."/>
            <person name="Song X."/>
            <person name="Zhang H."/>
            <person name="Dai N."/>
            <person name="Sheng W."/>
            <person name="Hou X."/>
            <person name="Wei L."/>
        </authorList>
    </citation>
    <scope>NUCLEOTIDE SEQUENCE</scope>
    <source>
        <strain evidence="5">G01</strain>
        <tissue evidence="5">Leaf</tissue>
    </source>
</reference>
<organism evidence="5">
    <name type="scientific">Sesamum angustifolium</name>
    <dbReference type="NCBI Taxonomy" id="2727405"/>
    <lineage>
        <taxon>Eukaryota</taxon>
        <taxon>Viridiplantae</taxon>
        <taxon>Streptophyta</taxon>
        <taxon>Embryophyta</taxon>
        <taxon>Tracheophyta</taxon>
        <taxon>Spermatophyta</taxon>
        <taxon>Magnoliopsida</taxon>
        <taxon>eudicotyledons</taxon>
        <taxon>Gunneridae</taxon>
        <taxon>Pentapetalae</taxon>
        <taxon>asterids</taxon>
        <taxon>lamiids</taxon>
        <taxon>Lamiales</taxon>
        <taxon>Pedaliaceae</taxon>
        <taxon>Sesamum</taxon>
    </lineage>
</organism>
<keyword evidence="2 3" id="KW-0408">Iron</keyword>
<sequence>MAAKCVPVIDMQQLSTLPEKIVKACEEWGCFRLVNHSVPVALMSEMKAVTQSLFDLPLEIKARNSHPQLDKAVMAHCVCRETIYKYCLAVYDVAQLVGSKLMEGVGLSGELFKGYEYQMKLNKYNFSQESRGETGGVMHTDDGFITVLQDDERVAGLEVVNKLTGEMLAVDPMPGALFINVGDIGMVWSNGRFHNVKHRVQCYESTDRISISFFPLAPKDEKVEARAELVDSDHPSRYLPFQFAEYRKLRVSTRSRSGEALELFSTKNS</sequence>
<name>A0AAW2KXU1_9LAMI</name>
<keyword evidence="3" id="KW-0560">Oxidoreductase</keyword>
<reference evidence="5" key="2">
    <citation type="journal article" date="2024" name="Plant">
        <title>Genomic evolution and insights into agronomic trait innovations of Sesamum species.</title>
        <authorList>
            <person name="Miao H."/>
            <person name="Wang L."/>
            <person name="Qu L."/>
            <person name="Liu H."/>
            <person name="Sun Y."/>
            <person name="Le M."/>
            <person name="Wang Q."/>
            <person name="Wei S."/>
            <person name="Zheng Y."/>
            <person name="Lin W."/>
            <person name="Duan Y."/>
            <person name="Cao H."/>
            <person name="Xiong S."/>
            <person name="Wang X."/>
            <person name="Wei L."/>
            <person name="Li C."/>
            <person name="Ma Q."/>
            <person name="Ju M."/>
            <person name="Zhao R."/>
            <person name="Li G."/>
            <person name="Mu C."/>
            <person name="Tian Q."/>
            <person name="Mei H."/>
            <person name="Zhang T."/>
            <person name="Gao T."/>
            <person name="Zhang H."/>
        </authorList>
    </citation>
    <scope>NUCLEOTIDE SEQUENCE</scope>
    <source>
        <strain evidence="5">G01</strain>
    </source>
</reference>
<evidence type="ECO:0000256" key="1">
    <source>
        <dbReference type="ARBA" id="ARBA00022723"/>
    </source>
</evidence>
<proteinExistence type="inferred from homology"/>
<dbReference type="InterPro" id="IPR027443">
    <property type="entry name" value="IPNS-like_sf"/>
</dbReference>
<gene>
    <name evidence="5" type="ORF">Sangu_2436500</name>
</gene>
<keyword evidence="1 3" id="KW-0479">Metal-binding</keyword>
<evidence type="ECO:0000313" key="5">
    <source>
        <dbReference type="EMBL" id="KAL0311418.1"/>
    </source>
</evidence>
<dbReference type="InterPro" id="IPR044861">
    <property type="entry name" value="IPNS-like_FE2OG_OXY"/>
</dbReference>
<dbReference type="InterPro" id="IPR050231">
    <property type="entry name" value="Iron_ascorbate_oxido_reductase"/>
</dbReference>
<dbReference type="SUPFAM" id="SSF51197">
    <property type="entry name" value="Clavaminate synthase-like"/>
    <property type="match status" value="1"/>
</dbReference>
<dbReference type="GO" id="GO:0009805">
    <property type="term" value="P:coumarin biosynthetic process"/>
    <property type="evidence" value="ECO:0007669"/>
    <property type="project" value="UniProtKB-ARBA"/>
</dbReference>
<comment type="similarity">
    <text evidence="3">Belongs to the iron/ascorbate-dependent oxidoreductase family.</text>
</comment>
<dbReference type="PROSITE" id="PS51471">
    <property type="entry name" value="FE2OG_OXY"/>
    <property type="match status" value="1"/>
</dbReference>
<accession>A0AAW2KXU1</accession>
<dbReference type="PANTHER" id="PTHR47990">
    <property type="entry name" value="2-OXOGLUTARATE (2OG) AND FE(II)-DEPENDENT OXYGENASE SUPERFAMILY PROTEIN-RELATED"/>
    <property type="match status" value="1"/>
</dbReference>
<dbReference type="GO" id="GO:0046872">
    <property type="term" value="F:metal ion binding"/>
    <property type="evidence" value="ECO:0007669"/>
    <property type="project" value="UniProtKB-KW"/>
</dbReference>
<dbReference type="InterPro" id="IPR026992">
    <property type="entry name" value="DIOX_N"/>
</dbReference>
<feature type="domain" description="Fe2OG dioxygenase" evidence="4">
    <location>
        <begin position="115"/>
        <end position="217"/>
    </location>
</feature>
<dbReference type="Gene3D" id="2.60.120.330">
    <property type="entry name" value="B-lactam Antibiotic, Isopenicillin N Synthase, Chain"/>
    <property type="match status" value="2"/>
</dbReference>